<evidence type="ECO:0000256" key="1">
    <source>
        <dbReference type="SAM" id="MobiDB-lite"/>
    </source>
</evidence>
<feature type="compositionally biased region" description="Polar residues" evidence="1">
    <location>
        <begin position="225"/>
        <end position="234"/>
    </location>
</feature>
<dbReference type="Proteomes" id="UP001501637">
    <property type="component" value="Unassembled WGS sequence"/>
</dbReference>
<feature type="region of interest" description="Disordered" evidence="1">
    <location>
        <begin position="119"/>
        <end position="247"/>
    </location>
</feature>
<dbReference type="InterPro" id="IPR008160">
    <property type="entry name" value="Collagen"/>
</dbReference>
<dbReference type="RefSeq" id="WP_344531167.1">
    <property type="nucleotide sequence ID" value="NZ_BAAAUG010000285.1"/>
</dbReference>
<dbReference type="PANTHER" id="PTHR24637:SF421">
    <property type="entry name" value="CUTICLE COLLAGEN DPY-2"/>
    <property type="match status" value="1"/>
</dbReference>
<keyword evidence="3" id="KW-1185">Reference proteome</keyword>
<dbReference type="Pfam" id="PF01391">
    <property type="entry name" value="Collagen"/>
    <property type="match status" value="1"/>
</dbReference>
<accession>A0ABP6NR81</accession>
<feature type="compositionally biased region" description="Gly residues" evidence="1">
    <location>
        <begin position="185"/>
        <end position="194"/>
    </location>
</feature>
<sequence>MTTVHGQVVGASDRTEMKATLVDVTGTHAIGYAADAEQELVLDVRITVGQTGTWTVDLLPNAAIDSLSGDTLWAIQEGRRRDGAPVLTYVLVPATGTHWVGELRVDLSDTQTGLGTVVFVAGGAGPEGPTGAQGPEGPAGPAGETGPAGPKGDTGDAGPAGAQGIPGADGADGAPGATGATGPQGEPGPGGPQGPEGLAGPEGPEGPQPSLGAAGAGSDIALRSTDPTTTNARNPTAHAASHAAAGSDPLTPAAIGAYPAEFGNNLNGYVTDLQTRVGGEFGLENRMTAAEGDIDGALPTTGGTISGNLAVTGSALGEDTPAAHGIAAWCYAPALAVNSSTLTNGTLYLVRMNIAAAVNVTELHWWIGNQGSSPVSGQNRVGLYDSAGTLLASANVDADISTPGPKSTTIAAQALTAGAFCWVGLLFNASVPPTLTRASGWTGVGAAANLNLPAAAYQYAINGTGRTALPSSITPGSNTAPDFAGPWAAVGA</sequence>
<evidence type="ECO:0008006" key="4">
    <source>
        <dbReference type="Google" id="ProtNLM"/>
    </source>
</evidence>
<evidence type="ECO:0000313" key="2">
    <source>
        <dbReference type="EMBL" id="GAA3155935.1"/>
    </source>
</evidence>
<dbReference type="EMBL" id="BAAAUG010000285">
    <property type="protein sequence ID" value="GAA3155935.1"/>
    <property type="molecule type" value="Genomic_DNA"/>
</dbReference>
<reference evidence="3" key="1">
    <citation type="journal article" date="2019" name="Int. J. Syst. Evol. Microbiol.">
        <title>The Global Catalogue of Microorganisms (GCM) 10K type strain sequencing project: providing services to taxonomists for standard genome sequencing and annotation.</title>
        <authorList>
            <consortium name="The Broad Institute Genomics Platform"/>
            <consortium name="The Broad Institute Genome Sequencing Center for Infectious Disease"/>
            <person name="Wu L."/>
            <person name="Ma J."/>
        </authorList>
    </citation>
    <scope>NUCLEOTIDE SEQUENCE [LARGE SCALE GENOMIC DNA]</scope>
    <source>
        <strain evidence="3">JCM 9092</strain>
    </source>
</reference>
<dbReference type="PANTHER" id="PTHR24637">
    <property type="entry name" value="COLLAGEN"/>
    <property type="match status" value="1"/>
</dbReference>
<comment type="caution">
    <text evidence="2">The sequence shown here is derived from an EMBL/GenBank/DDBJ whole genome shotgun (WGS) entry which is preliminary data.</text>
</comment>
<evidence type="ECO:0000313" key="3">
    <source>
        <dbReference type="Proteomes" id="UP001501637"/>
    </source>
</evidence>
<proteinExistence type="predicted"/>
<organism evidence="2 3">
    <name type="scientific">Streptomyces rectiviolaceus</name>
    <dbReference type="NCBI Taxonomy" id="332591"/>
    <lineage>
        <taxon>Bacteria</taxon>
        <taxon>Bacillati</taxon>
        <taxon>Actinomycetota</taxon>
        <taxon>Actinomycetes</taxon>
        <taxon>Kitasatosporales</taxon>
        <taxon>Streptomycetaceae</taxon>
        <taxon>Streptomyces</taxon>
    </lineage>
</organism>
<gene>
    <name evidence="2" type="ORF">GCM10010449_85320</name>
</gene>
<feature type="compositionally biased region" description="Low complexity" evidence="1">
    <location>
        <begin position="129"/>
        <end position="184"/>
    </location>
</feature>
<protein>
    <recommendedName>
        <fullName evidence="4">Collagen-like protein</fullName>
    </recommendedName>
</protein>
<name>A0ABP6NR81_9ACTN</name>